<keyword evidence="1" id="KW-0805">Transcription regulation</keyword>
<protein>
    <submittedName>
        <fullName evidence="7">FixJ family two-component response regulator</fullName>
    </submittedName>
</protein>
<dbReference type="PROSITE" id="PS00622">
    <property type="entry name" value="HTH_LUXR_1"/>
    <property type="match status" value="1"/>
</dbReference>
<evidence type="ECO:0000256" key="4">
    <source>
        <dbReference type="PROSITE-ProRule" id="PRU00169"/>
    </source>
</evidence>
<feature type="domain" description="HTH luxR-type" evidence="5">
    <location>
        <begin position="137"/>
        <end position="202"/>
    </location>
</feature>
<dbReference type="Gene3D" id="1.10.10.10">
    <property type="entry name" value="Winged helix-like DNA-binding domain superfamily/Winged helix DNA-binding domain"/>
    <property type="match status" value="1"/>
</dbReference>
<dbReference type="PRINTS" id="PR00038">
    <property type="entry name" value="HTHLUXR"/>
</dbReference>
<dbReference type="EMBL" id="JALJXV010000005">
    <property type="protein sequence ID" value="MCP1675334.1"/>
    <property type="molecule type" value="Genomic_DNA"/>
</dbReference>
<gene>
    <name evidence="7" type="ORF">J2T57_002482</name>
</gene>
<evidence type="ECO:0000256" key="3">
    <source>
        <dbReference type="ARBA" id="ARBA00023163"/>
    </source>
</evidence>
<keyword evidence="2" id="KW-0238">DNA-binding</keyword>
<accession>A0AAE3KC46</accession>
<dbReference type="PANTHER" id="PTHR44688">
    <property type="entry name" value="DNA-BINDING TRANSCRIPTIONAL ACTIVATOR DEVR_DOSR"/>
    <property type="match status" value="1"/>
</dbReference>
<dbReference type="Pfam" id="PF00196">
    <property type="entry name" value="GerE"/>
    <property type="match status" value="1"/>
</dbReference>
<dbReference type="InterPro" id="IPR036388">
    <property type="entry name" value="WH-like_DNA-bd_sf"/>
</dbReference>
<dbReference type="PANTHER" id="PTHR44688:SF16">
    <property type="entry name" value="DNA-BINDING TRANSCRIPTIONAL ACTIVATOR DEVR_DOSR"/>
    <property type="match status" value="1"/>
</dbReference>
<dbReference type="RefSeq" id="WP_253478633.1">
    <property type="nucleotide sequence ID" value="NZ_JALJXV010000005.1"/>
</dbReference>
<proteinExistence type="predicted"/>
<reference evidence="7" key="1">
    <citation type="submission" date="2022-03" db="EMBL/GenBank/DDBJ databases">
        <title>Genomic Encyclopedia of Type Strains, Phase III (KMG-III): the genomes of soil and plant-associated and newly described type strains.</title>
        <authorList>
            <person name="Whitman W."/>
        </authorList>
    </citation>
    <scope>NUCLEOTIDE SEQUENCE</scope>
    <source>
        <strain evidence="7">ANL 6-2</strain>
    </source>
</reference>
<dbReference type="PROSITE" id="PS50043">
    <property type="entry name" value="HTH_LUXR_2"/>
    <property type="match status" value="1"/>
</dbReference>
<dbReference type="PROSITE" id="PS50110">
    <property type="entry name" value="RESPONSE_REGULATORY"/>
    <property type="match status" value="1"/>
</dbReference>
<dbReference type="Pfam" id="PF00072">
    <property type="entry name" value="Response_reg"/>
    <property type="match status" value="1"/>
</dbReference>
<dbReference type="SMART" id="SM00448">
    <property type="entry name" value="REC"/>
    <property type="match status" value="1"/>
</dbReference>
<evidence type="ECO:0000313" key="8">
    <source>
        <dbReference type="Proteomes" id="UP001205843"/>
    </source>
</evidence>
<dbReference type="Gene3D" id="3.40.50.2300">
    <property type="match status" value="1"/>
</dbReference>
<name>A0AAE3KC46_9GAMM</name>
<dbReference type="AlphaFoldDB" id="A0AAE3KC46"/>
<dbReference type="InterPro" id="IPR000792">
    <property type="entry name" value="Tscrpt_reg_LuxR_C"/>
</dbReference>
<dbReference type="CDD" id="cd06170">
    <property type="entry name" value="LuxR_C_like"/>
    <property type="match status" value="1"/>
</dbReference>
<comment type="caution">
    <text evidence="7">The sequence shown here is derived from an EMBL/GenBank/DDBJ whole genome shotgun (WGS) entry which is preliminary data.</text>
</comment>
<keyword evidence="8" id="KW-1185">Reference proteome</keyword>
<dbReference type="InterPro" id="IPR016032">
    <property type="entry name" value="Sig_transdc_resp-reg_C-effctor"/>
</dbReference>
<evidence type="ECO:0000256" key="1">
    <source>
        <dbReference type="ARBA" id="ARBA00023015"/>
    </source>
</evidence>
<dbReference type="SUPFAM" id="SSF52172">
    <property type="entry name" value="CheY-like"/>
    <property type="match status" value="1"/>
</dbReference>
<evidence type="ECO:0000259" key="5">
    <source>
        <dbReference type="PROSITE" id="PS50043"/>
    </source>
</evidence>
<dbReference type="GO" id="GO:0003677">
    <property type="term" value="F:DNA binding"/>
    <property type="evidence" value="ECO:0007669"/>
    <property type="project" value="UniProtKB-KW"/>
</dbReference>
<evidence type="ECO:0000259" key="6">
    <source>
        <dbReference type="PROSITE" id="PS50110"/>
    </source>
</evidence>
<feature type="modified residue" description="4-aspartylphosphate" evidence="4">
    <location>
        <position position="56"/>
    </location>
</feature>
<dbReference type="GO" id="GO:0006355">
    <property type="term" value="P:regulation of DNA-templated transcription"/>
    <property type="evidence" value="ECO:0007669"/>
    <property type="project" value="InterPro"/>
</dbReference>
<dbReference type="SUPFAM" id="SSF46894">
    <property type="entry name" value="C-terminal effector domain of the bipartite response regulators"/>
    <property type="match status" value="1"/>
</dbReference>
<dbReference type="GO" id="GO:0000160">
    <property type="term" value="P:phosphorelay signal transduction system"/>
    <property type="evidence" value="ECO:0007669"/>
    <property type="project" value="InterPro"/>
</dbReference>
<dbReference type="Proteomes" id="UP001205843">
    <property type="component" value="Unassembled WGS sequence"/>
</dbReference>
<dbReference type="InterPro" id="IPR001789">
    <property type="entry name" value="Sig_transdc_resp-reg_receiver"/>
</dbReference>
<feature type="domain" description="Response regulatory" evidence="6">
    <location>
        <begin position="7"/>
        <end position="121"/>
    </location>
</feature>
<evidence type="ECO:0000313" key="7">
    <source>
        <dbReference type="EMBL" id="MCP1675334.1"/>
    </source>
</evidence>
<dbReference type="SMART" id="SM00421">
    <property type="entry name" value="HTH_LUXR"/>
    <property type="match status" value="1"/>
</dbReference>
<sequence length="225" mass="24564">MALADPTVFVIDANPSAMAPLAELLASVSLNAMHFTTVSQCLRSIHPGTCGCLLADTATPEALGLVLSGRMARIDLRLPVIYLSDDDDVSTAAAAMKAGAADYFRRPVADQQLLDAVQRAVLASRRDIDYRAQRSAVWQRFSGLTPREWDVLPLVVRGCSSREIGQRLEVSEKTVEVHRRRIFVKIGVASAAELVRLAIAVDLLADLENSRNSRFRIRSAPVIAR</sequence>
<evidence type="ECO:0000256" key="2">
    <source>
        <dbReference type="ARBA" id="ARBA00023125"/>
    </source>
</evidence>
<organism evidence="7 8">
    <name type="scientific">Natronocella acetinitrilica</name>
    <dbReference type="NCBI Taxonomy" id="414046"/>
    <lineage>
        <taxon>Bacteria</taxon>
        <taxon>Pseudomonadati</taxon>
        <taxon>Pseudomonadota</taxon>
        <taxon>Gammaproteobacteria</taxon>
        <taxon>Chromatiales</taxon>
        <taxon>Ectothiorhodospiraceae</taxon>
        <taxon>Natronocella</taxon>
    </lineage>
</organism>
<keyword evidence="4" id="KW-0597">Phosphoprotein</keyword>
<dbReference type="InterPro" id="IPR011006">
    <property type="entry name" value="CheY-like_superfamily"/>
</dbReference>
<keyword evidence="3" id="KW-0804">Transcription</keyword>